<comment type="similarity">
    <text evidence="1">Belongs to the TrbG/VirB9 family.</text>
</comment>
<keyword evidence="5" id="KW-1185">Reference proteome</keyword>
<keyword evidence="2 3" id="KW-0732">Signal</keyword>
<dbReference type="Pfam" id="PF03524">
    <property type="entry name" value="CagX"/>
    <property type="match status" value="1"/>
</dbReference>
<geneLocation type="plasmid" evidence="4 5">
    <name>pSS37A-Re-2</name>
</geneLocation>
<evidence type="ECO:0000256" key="2">
    <source>
        <dbReference type="ARBA" id="ARBA00022729"/>
    </source>
</evidence>
<sequence length="283" mass="32054">MRESARFAVAVCAMAVASSAMAERAPRPVPADYRIRTVPFEKDNVVMLYGTMGVSTMIVFGEDERIATVAMGDTLAWQAVPDQSKRFLFLKPLDRDAATNMNVVTNKRIYNFVLKPGTIGGERAVYKLRFTYPDEESSARLLNQAREMAAWPNLKGLTWENMNLDYVYKGREITKPANVFDDGVKTFFYFEGDVPAIFQVNSDMTETLVNYRREGRWIVVDKVAGQWTLRHGDESTCVFNLRGRKEEMPRVDVTDVQPTLQAQHAPTENVFERVLSTLAASQQ</sequence>
<reference evidence="4 5" key="1">
    <citation type="journal article" date="2023" name="Int. J. Syst. Evol. Microbiol.">
        <title>Methylocystis iwaonis sp. nov., a type II methane-oxidizing bacterium from surface soil of a rice paddy field in Japan, and emended description of the genus Methylocystis (ex Whittenbury et al. 1970) Bowman et al. 1993.</title>
        <authorList>
            <person name="Kaise H."/>
            <person name="Sawadogo J.B."/>
            <person name="Alam M.S."/>
            <person name="Ueno C."/>
            <person name="Dianou D."/>
            <person name="Shinjo R."/>
            <person name="Asakawa S."/>
        </authorList>
    </citation>
    <scope>NUCLEOTIDE SEQUENCE [LARGE SCALE GENOMIC DNA]</scope>
    <source>
        <strain evidence="4 5">SS37A-Re</strain>
    </source>
</reference>
<evidence type="ECO:0000256" key="3">
    <source>
        <dbReference type="SAM" id="SignalP"/>
    </source>
</evidence>
<keyword evidence="4" id="KW-0614">Plasmid</keyword>
<dbReference type="EMBL" id="AP027144">
    <property type="protein sequence ID" value="BDV36332.1"/>
    <property type="molecule type" value="Genomic_DNA"/>
</dbReference>
<dbReference type="Proteomes" id="UP001317629">
    <property type="component" value="Plasmid pSS37A-Re-2"/>
</dbReference>
<proteinExistence type="inferred from homology"/>
<dbReference type="CDD" id="cd06911">
    <property type="entry name" value="VirB9_CagX_TrbG"/>
    <property type="match status" value="1"/>
</dbReference>
<evidence type="ECO:0000256" key="1">
    <source>
        <dbReference type="ARBA" id="ARBA00006135"/>
    </source>
</evidence>
<dbReference type="InterPro" id="IPR010258">
    <property type="entry name" value="Conjugal_tfr_TrbG/VirB9/CagX"/>
</dbReference>
<accession>A0ABN6VQM9</accession>
<evidence type="ECO:0000313" key="4">
    <source>
        <dbReference type="EMBL" id="BDV36332.1"/>
    </source>
</evidence>
<evidence type="ECO:0000313" key="5">
    <source>
        <dbReference type="Proteomes" id="UP001317629"/>
    </source>
</evidence>
<dbReference type="Gene3D" id="2.60.40.2500">
    <property type="match status" value="1"/>
</dbReference>
<dbReference type="InterPro" id="IPR033645">
    <property type="entry name" value="VirB9/CagX/TrbG_C"/>
</dbReference>
<feature type="signal peptide" evidence="3">
    <location>
        <begin position="1"/>
        <end position="22"/>
    </location>
</feature>
<name>A0ABN6VQM9_9HYPH</name>
<feature type="chain" id="PRO_5046140144" evidence="3">
    <location>
        <begin position="23"/>
        <end position="283"/>
    </location>
</feature>
<protein>
    <submittedName>
        <fullName evidence="4">P-type conjugative transfer protein VirB9</fullName>
    </submittedName>
</protein>
<gene>
    <name evidence="4" type="ORF">SS37A_38620</name>
</gene>
<dbReference type="InterPro" id="IPR038161">
    <property type="entry name" value="VirB9/CagX/TrbG_C_sf"/>
</dbReference>
<organism evidence="4 5">
    <name type="scientific">Methylocystis iwaonis</name>
    <dbReference type="NCBI Taxonomy" id="2885079"/>
    <lineage>
        <taxon>Bacteria</taxon>
        <taxon>Pseudomonadati</taxon>
        <taxon>Pseudomonadota</taxon>
        <taxon>Alphaproteobacteria</taxon>
        <taxon>Hyphomicrobiales</taxon>
        <taxon>Methylocystaceae</taxon>
        <taxon>Methylocystis</taxon>
    </lineage>
</organism>